<protein>
    <submittedName>
        <fullName evidence="1">Kinase-like protein</fullName>
    </submittedName>
</protein>
<name>A0ACB6R024_9PLEO</name>
<reference evidence="1" key="1">
    <citation type="journal article" date="2020" name="Stud. Mycol.">
        <title>101 Dothideomycetes genomes: a test case for predicting lifestyles and emergence of pathogens.</title>
        <authorList>
            <person name="Haridas S."/>
            <person name="Albert R."/>
            <person name="Binder M."/>
            <person name="Bloem J."/>
            <person name="Labutti K."/>
            <person name="Salamov A."/>
            <person name="Andreopoulos B."/>
            <person name="Baker S."/>
            <person name="Barry K."/>
            <person name="Bills G."/>
            <person name="Bluhm B."/>
            <person name="Cannon C."/>
            <person name="Castanera R."/>
            <person name="Culley D."/>
            <person name="Daum C."/>
            <person name="Ezra D."/>
            <person name="Gonzalez J."/>
            <person name="Henrissat B."/>
            <person name="Kuo A."/>
            <person name="Liang C."/>
            <person name="Lipzen A."/>
            <person name="Lutzoni F."/>
            <person name="Magnuson J."/>
            <person name="Mondo S."/>
            <person name="Nolan M."/>
            <person name="Ohm R."/>
            <person name="Pangilinan J."/>
            <person name="Park H.-J."/>
            <person name="Ramirez L."/>
            <person name="Alfaro M."/>
            <person name="Sun H."/>
            <person name="Tritt A."/>
            <person name="Yoshinaga Y."/>
            <person name="Zwiers L.-H."/>
            <person name="Turgeon B."/>
            <person name="Goodwin S."/>
            <person name="Spatafora J."/>
            <person name="Crous P."/>
            <person name="Grigoriev I."/>
        </authorList>
    </citation>
    <scope>NUCLEOTIDE SEQUENCE</scope>
    <source>
        <strain evidence="1">ATCC 200398</strain>
    </source>
</reference>
<dbReference type="Proteomes" id="UP000799755">
    <property type="component" value="Unassembled WGS sequence"/>
</dbReference>
<comment type="caution">
    <text evidence="1">The sequence shown here is derived from an EMBL/GenBank/DDBJ whole genome shotgun (WGS) entry which is preliminary data.</text>
</comment>
<keyword evidence="2" id="KW-1185">Reference proteome</keyword>
<evidence type="ECO:0000313" key="1">
    <source>
        <dbReference type="EMBL" id="KAF2472644.1"/>
    </source>
</evidence>
<dbReference type="EMBL" id="MU003501">
    <property type="protein sequence ID" value="KAF2472644.1"/>
    <property type="molecule type" value="Genomic_DNA"/>
</dbReference>
<accession>A0ACB6R024</accession>
<sequence>MEVAEFGTLDSFQYDQGRLNEPLTTNLLLDIASGLDALHKCNIIHGDVKSENVLICRHKHRKYVAKLSDFGLSIINPDPEALHKLIGGTWLWEAPEIETRMSVQGLKQTDLFSLGLLIWRVLTNKFMPYETLGQDIVNRYWSPDQKSFILSVKQDSEFCGIVLHSLRYSGIDEWAKSFGIAILPHSLGHDPKSRCLQKILGEMQNPRRGIPQR</sequence>
<evidence type="ECO:0000313" key="2">
    <source>
        <dbReference type="Proteomes" id="UP000799755"/>
    </source>
</evidence>
<proteinExistence type="predicted"/>
<organism evidence="1 2">
    <name type="scientific">Lindgomyces ingoldianus</name>
    <dbReference type="NCBI Taxonomy" id="673940"/>
    <lineage>
        <taxon>Eukaryota</taxon>
        <taxon>Fungi</taxon>
        <taxon>Dikarya</taxon>
        <taxon>Ascomycota</taxon>
        <taxon>Pezizomycotina</taxon>
        <taxon>Dothideomycetes</taxon>
        <taxon>Pleosporomycetidae</taxon>
        <taxon>Pleosporales</taxon>
        <taxon>Lindgomycetaceae</taxon>
        <taxon>Lindgomyces</taxon>
    </lineage>
</organism>
<gene>
    <name evidence="1" type="ORF">BDR25DRAFT_220008</name>
</gene>